<keyword evidence="6 13" id="KW-0408">Iron</keyword>
<dbReference type="Gene3D" id="1.10.10.1590">
    <property type="entry name" value="NADH-quinone oxidoreductase subunit E"/>
    <property type="match status" value="1"/>
</dbReference>
<evidence type="ECO:0000256" key="8">
    <source>
        <dbReference type="ARBA" id="ARBA00023027"/>
    </source>
</evidence>
<dbReference type="GO" id="GO:0031090">
    <property type="term" value="C:organelle membrane"/>
    <property type="evidence" value="ECO:0007669"/>
    <property type="project" value="UniProtKB-ARBA"/>
</dbReference>
<feature type="binding site" evidence="13">
    <location>
        <position position="96"/>
    </location>
    <ligand>
        <name>[2Fe-2S] cluster</name>
        <dbReference type="ChEBI" id="CHEBI:190135"/>
    </ligand>
</feature>
<keyword evidence="4 13" id="KW-0479">Metal-binding</keyword>
<evidence type="ECO:0000256" key="4">
    <source>
        <dbReference type="ARBA" id="ARBA00022723"/>
    </source>
</evidence>
<evidence type="ECO:0000256" key="11">
    <source>
        <dbReference type="ARBA" id="ARBA00034078"/>
    </source>
</evidence>
<proteinExistence type="inferred from homology"/>
<dbReference type="GO" id="GO:0098796">
    <property type="term" value="C:membrane protein complex"/>
    <property type="evidence" value="ECO:0007669"/>
    <property type="project" value="UniProtKB-ARBA"/>
</dbReference>
<sequence>MMTENKKTVLTPAIRARIDEWILRYPPEQKRSGVFEALRLVQEENGGSLTVEWMDAVADYLEMPRIAVYEVATFYTLYHLEPVGRHVIQLCTNISCMLNGSEKILAHLKNRLNVDVNETTADGKFTLKEVECLGACVTPPVCQIGKTYYENLTAEKIDEILGKLG</sequence>
<dbReference type="GO" id="GO:0031967">
    <property type="term" value="C:organelle envelope"/>
    <property type="evidence" value="ECO:0007669"/>
    <property type="project" value="UniProtKB-ARBA"/>
</dbReference>
<dbReference type="Pfam" id="PF01257">
    <property type="entry name" value="2Fe-2S_thioredx"/>
    <property type="match status" value="1"/>
</dbReference>
<evidence type="ECO:0000313" key="14">
    <source>
        <dbReference type="EMBL" id="RDI46925.1"/>
    </source>
</evidence>
<dbReference type="PANTHER" id="PTHR10371:SF3">
    <property type="entry name" value="NADH DEHYDROGENASE [UBIQUINONE] FLAVOPROTEIN 2, MITOCHONDRIAL"/>
    <property type="match status" value="1"/>
</dbReference>
<keyword evidence="8" id="KW-0520">NAD</keyword>
<feature type="binding site" evidence="13">
    <location>
        <position position="136"/>
    </location>
    <ligand>
        <name>[2Fe-2S] cluster</name>
        <dbReference type="ChEBI" id="CHEBI:190135"/>
    </ligand>
</feature>
<dbReference type="SUPFAM" id="SSF52833">
    <property type="entry name" value="Thioredoxin-like"/>
    <property type="match status" value="1"/>
</dbReference>
<dbReference type="FunFam" id="1.10.10.1590:FF:000001">
    <property type="entry name" value="NADH-quinone oxidoreductase subunit E"/>
    <property type="match status" value="1"/>
</dbReference>
<dbReference type="PIRSF" id="PIRSF000216">
    <property type="entry name" value="NADH_DH_24kDa"/>
    <property type="match status" value="1"/>
</dbReference>
<dbReference type="InterPro" id="IPR041921">
    <property type="entry name" value="NuoE_N"/>
</dbReference>
<comment type="caution">
    <text evidence="14">The sequence shown here is derived from an EMBL/GenBank/DDBJ whole genome shotgun (WGS) entry which is preliminary data.</text>
</comment>
<keyword evidence="3 13" id="KW-0001">2Fe-2S</keyword>
<evidence type="ECO:0000256" key="12">
    <source>
        <dbReference type="ARBA" id="ARBA00047712"/>
    </source>
</evidence>
<dbReference type="Gene3D" id="3.40.30.10">
    <property type="entry name" value="Glutaredoxin"/>
    <property type="match status" value="1"/>
</dbReference>
<dbReference type="InterPro" id="IPR002023">
    <property type="entry name" value="NuoE-like"/>
</dbReference>
<comment type="similarity">
    <text evidence="1">Belongs to the complex I 24 kDa subunit family.</text>
</comment>
<dbReference type="Proteomes" id="UP000254720">
    <property type="component" value="Unassembled WGS sequence"/>
</dbReference>
<evidence type="ECO:0000256" key="5">
    <source>
        <dbReference type="ARBA" id="ARBA00022967"/>
    </source>
</evidence>
<dbReference type="GO" id="GO:0098662">
    <property type="term" value="P:inorganic cation transmembrane transport"/>
    <property type="evidence" value="ECO:0007669"/>
    <property type="project" value="UniProtKB-ARBA"/>
</dbReference>
<evidence type="ECO:0000256" key="9">
    <source>
        <dbReference type="ARBA" id="ARBA00031580"/>
    </source>
</evidence>
<evidence type="ECO:0000256" key="10">
    <source>
        <dbReference type="ARBA" id="ARBA00032788"/>
    </source>
</evidence>
<dbReference type="PANTHER" id="PTHR10371">
    <property type="entry name" value="NADH DEHYDROGENASE UBIQUINONE FLAVOPROTEIN 2, MITOCHONDRIAL"/>
    <property type="match status" value="1"/>
</dbReference>
<keyword evidence="5" id="KW-1278">Translocase</keyword>
<reference evidence="14 15" key="1">
    <citation type="submission" date="2018-07" db="EMBL/GenBank/DDBJ databases">
        <title>Genomic Encyclopedia of Type Strains, Phase IV (KMG-IV): sequencing the most valuable type-strain genomes for metagenomic binning, comparative biology and taxonomic classification.</title>
        <authorList>
            <person name="Goeker M."/>
        </authorList>
    </citation>
    <scope>NUCLEOTIDE SEQUENCE [LARGE SCALE GENOMIC DNA]</scope>
    <source>
        <strain evidence="14 15">DSM 16500</strain>
    </source>
</reference>
<evidence type="ECO:0000256" key="7">
    <source>
        <dbReference type="ARBA" id="ARBA00023014"/>
    </source>
</evidence>
<keyword evidence="15" id="KW-1185">Reference proteome</keyword>
<evidence type="ECO:0000256" key="1">
    <source>
        <dbReference type="ARBA" id="ARBA00010643"/>
    </source>
</evidence>
<accession>A0A370GTC0</accession>
<dbReference type="GO" id="GO:0022890">
    <property type="term" value="F:inorganic cation transmembrane transporter activity"/>
    <property type="evidence" value="ECO:0007669"/>
    <property type="project" value="UniProtKB-ARBA"/>
</dbReference>
<feature type="binding site" evidence="13">
    <location>
        <position position="91"/>
    </location>
    <ligand>
        <name>[2Fe-2S] cluster</name>
        <dbReference type="ChEBI" id="CHEBI:190135"/>
    </ligand>
</feature>
<evidence type="ECO:0000256" key="13">
    <source>
        <dbReference type="PIRSR" id="PIRSR000216-1"/>
    </source>
</evidence>
<evidence type="ECO:0000256" key="6">
    <source>
        <dbReference type="ARBA" id="ARBA00023004"/>
    </source>
</evidence>
<name>A0A370GTC0_9COXI</name>
<organism evidence="14 15">
    <name type="scientific">Aquicella lusitana</name>
    <dbReference type="NCBI Taxonomy" id="254246"/>
    <lineage>
        <taxon>Bacteria</taxon>
        <taxon>Pseudomonadati</taxon>
        <taxon>Pseudomonadota</taxon>
        <taxon>Gammaproteobacteria</taxon>
        <taxon>Legionellales</taxon>
        <taxon>Coxiellaceae</taxon>
        <taxon>Aquicella</taxon>
    </lineage>
</organism>
<gene>
    <name evidence="14" type="ORF">C8D86_10447</name>
</gene>
<dbReference type="GO" id="GO:0003954">
    <property type="term" value="F:NADH dehydrogenase activity"/>
    <property type="evidence" value="ECO:0007669"/>
    <property type="project" value="TreeGrafter"/>
</dbReference>
<evidence type="ECO:0000256" key="2">
    <source>
        <dbReference type="ARBA" id="ARBA00019898"/>
    </source>
</evidence>
<dbReference type="InterPro" id="IPR042128">
    <property type="entry name" value="NuoE_dom"/>
</dbReference>
<dbReference type="GO" id="GO:1902494">
    <property type="term" value="C:catalytic complex"/>
    <property type="evidence" value="ECO:0007669"/>
    <property type="project" value="UniProtKB-ARBA"/>
</dbReference>
<dbReference type="GO" id="GO:0008324">
    <property type="term" value="F:monoatomic cation transmembrane transporter activity"/>
    <property type="evidence" value="ECO:0007669"/>
    <property type="project" value="UniProtKB-ARBA"/>
</dbReference>
<dbReference type="CDD" id="cd03064">
    <property type="entry name" value="TRX_Fd_NuoE"/>
    <property type="match status" value="1"/>
</dbReference>
<dbReference type="AlphaFoldDB" id="A0A370GTC0"/>
<dbReference type="NCBIfam" id="TIGR01958">
    <property type="entry name" value="nuoE_fam"/>
    <property type="match status" value="1"/>
</dbReference>
<evidence type="ECO:0000256" key="3">
    <source>
        <dbReference type="ARBA" id="ARBA00022714"/>
    </source>
</evidence>
<dbReference type="GO" id="GO:0051537">
    <property type="term" value="F:2 iron, 2 sulfur cluster binding"/>
    <property type="evidence" value="ECO:0007669"/>
    <property type="project" value="UniProtKB-KW"/>
</dbReference>
<keyword evidence="7 13" id="KW-0411">Iron-sulfur</keyword>
<protein>
    <recommendedName>
        <fullName evidence="2">NADH-quinone oxidoreductase subunit E</fullName>
    </recommendedName>
    <alternativeName>
        <fullName evidence="9">NADH dehydrogenase I subunit E</fullName>
    </alternativeName>
    <alternativeName>
        <fullName evidence="10">NDH-1 subunit E</fullName>
    </alternativeName>
</protein>
<dbReference type="GO" id="GO:0046872">
    <property type="term" value="F:metal ion binding"/>
    <property type="evidence" value="ECO:0007669"/>
    <property type="project" value="UniProtKB-KW"/>
</dbReference>
<evidence type="ECO:0000313" key="15">
    <source>
        <dbReference type="Proteomes" id="UP000254720"/>
    </source>
</evidence>
<comment type="cofactor">
    <cofactor evidence="11">
        <name>[2Fe-2S] cluster</name>
        <dbReference type="ChEBI" id="CHEBI:190135"/>
    </cofactor>
</comment>
<comment type="cofactor">
    <cofactor evidence="13">
        <name>[2Fe-2S] cluster</name>
        <dbReference type="ChEBI" id="CHEBI:190135"/>
    </cofactor>
    <text evidence="13">Binds 1 [2Fe-2S] cluster.</text>
</comment>
<dbReference type="GO" id="GO:0022804">
    <property type="term" value="F:active transmembrane transporter activity"/>
    <property type="evidence" value="ECO:0007669"/>
    <property type="project" value="UniProtKB-ARBA"/>
</dbReference>
<dbReference type="InterPro" id="IPR036249">
    <property type="entry name" value="Thioredoxin-like_sf"/>
</dbReference>
<dbReference type="EMBL" id="QQAX01000004">
    <property type="protein sequence ID" value="RDI46925.1"/>
    <property type="molecule type" value="Genomic_DNA"/>
</dbReference>
<dbReference type="FunFam" id="3.40.30.10:FF:000022">
    <property type="entry name" value="NADH dehydrogenase flavoprotein 2, mitochondrial"/>
    <property type="match status" value="1"/>
</dbReference>
<comment type="catalytic activity">
    <reaction evidence="12">
        <text>a quinone + NADH + 5 H(+)(in) = a quinol + NAD(+) + 4 H(+)(out)</text>
        <dbReference type="Rhea" id="RHEA:57888"/>
        <dbReference type="ChEBI" id="CHEBI:15378"/>
        <dbReference type="ChEBI" id="CHEBI:24646"/>
        <dbReference type="ChEBI" id="CHEBI:57540"/>
        <dbReference type="ChEBI" id="CHEBI:57945"/>
        <dbReference type="ChEBI" id="CHEBI:132124"/>
    </reaction>
</comment>
<feature type="binding site" evidence="13">
    <location>
        <position position="132"/>
    </location>
    <ligand>
        <name>[2Fe-2S] cluster</name>
        <dbReference type="ChEBI" id="CHEBI:190135"/>
    </ligand>
</feature>